<evidence type="ECO:0000313" key="2">
    <source>
        <dbReference type="EMBL" id="GBM07810.1"/>
    </source>
</evidence>
<feature type="compositionally biased region" description="Acidic residues" evidence="1">
    <location>
        <begin position="152"/>
        <end position="163"/>
    </location>
</feature>
<dbReference type="OrthoDB" id="6425468at2759"/>
<feature type="compositionally biased region" description="Basic and acidic residues" evidence="1">
    <location>
        <begin position="109"/>
        <end position="151"/>
    </location>
</feature>
<gene>
    <name evidence="2" type="ORF">AVEN_33096_1</name>
</gene>
<reference evidence="2 3" key="1">
    <citation type="journal article" date="2019" name="Sci. Rep.">
        <title>Orb-weaving spider Araneus ventricosus genome elucidates the spidroin gene catalogue.</title>
        <authorList>
            <person name="Kono N."/>
            <person name="Nakamura H."/>
            <person name="Ohtoshi R."/>
            <person name="Moran D.A.P."/>
            <person name="Shinohara A."/>
            <person name="Yoshida Y."/>
            <person name="Fujiwara M."/>
            <person name="Mori M."/>
            <person name="Tomita M."/>
            <person name="Arakawa K."/>
        </authorList>
    </citation>
    <scope>NUCLEOTIDE SEQUENCE [LARGE SCALE GENOMIC DNA]</scope>
</reference>
<sequence length="163" mass="18075">MLPVRSYSVRMKRRNREAAASFRRSQVRRKAPTTATTTTATTRGAHAPARRTVSAGSTLPSEAKAVRSPSTKSVSSEPGASTSKDFKIETVPEEEQEDKEEAGDEKEDKEDVSKDEKDKDKEGDEGKEKDEAKDEEKVSASSDKSHVKFQEPEEDDEKPDDTK</sequence>
<dbReference type="AlphaFoldDB" id="A0A4Y2CTQ5"/>
<evidence type="ECO:0000256" key="1">
    <source>
        <dbReference type="SAM" id="MobiDB-lite"/>
    </source>
</evidence>
<name>A0A4Y2CTQ5_ARAVE</name>
<keyword evidence="3" id="KW-1185">Reference proteome</keyword>
<feature type="compositionally biased region" description="Polar residues" evidence="1">
    <location>
        <begin position="68"/>
        <end position="83"/>
    </location>
</feature>
<feature type="compositionally biased region" description="Low complexity" evidence="1">
    <location>
        <begin position="32"/>
        <end position="52"/>
    </location>
</feature>
<organism evidence="2 3">
    <name type="scientific">Araneus ventricosus</name>
    <name type="common">Orbweaver spider</name>
    <name type="synonym">Epeira ventricosa</name>
    <dbReference type="NCBI Taxonomy" id="182803"/>
    <lineage>
        <taxon>Eukaryota</taxon>
        <taxon>Metazoa</taxon>
        <taxon>Ecdysozoa</taxon>
        <taxon>Arthropoda</taxon>
        <taxon>Chelicerata</taxon>
        <taxon>Arachnida</taxon>
        <taxon>Araneae</taxon>
        <taxon>Araneomorphae</taxon>
        <taxon>Entelegynae</taxon>
        <taxon>Araneoidea</taxon>
        <taxon>Araneidae</taxon>
        <taxon>Araneus</taxon>
    </lineage>
</organism>
<comment type="caution">
    <text evidence="2">The sequence shown here is derived from an EMBL/GenBank/DDBJ whole genome shotgun (WGS) entry which is preliminary data.</text>
</comment>
<feature type="region of interest" description="Disordered" evidence="1">
    <location>
        <begin position="1"/>
        <end position="163"/>
    </location>
</feature>
<accession>A0A4Y2CTQ5</accession>
<protein>
    <submittedName>
        <fullName evidence="2">Uncharacterized protein</fullName>
    </submittedName>
</protein>
<proteinExistence type="predicted"/>
<dbReference type="EMBL" id="BGPR01000247">
    <property type="protein sequence ID" value="GBM07810.1"/>
    <property type="molecule type" value="Genomic_DNA"/>
</dbReference>
<dbReference type="Proteomes" id="UP000499080">
    <property type="component" value="Unassembled WGS sequence"/>
</dbReference>
<feature type="compositionally biased region" description="Acidic residues" evidence="1">
    <location>
        <begin position="91"/>
        <end position="108"/>
    </location>
</feature>
<evidence type="ECO:0000313" key="3">
    <source>
        <dbReference type="Proteomes" id="UP000499080"/>
    </source>
</evidence>